<dbReference type="Pfam" id="PF13312">
    <property type="entry name" value="DUF4081"/>
    <property type="match status" value="1"/>
</dbReference>
<dbReference type="EMBL" id="JAGIOI010000001">
    <property type="protein sequence ID" value="MBP2411314.1"/>
    <property type="molecule type" value="Genomic_DNA"/>
</dbReference>
<dbReference type="InterPro" id="IPR000182">
    <property type="entry name" value="GNAT_dom"/>
</dbReference>
<dbReference type="PROSITE" id="PS51186">
    <property type="entry name" value="GNAT"/>
    <property type="match status" value="1"/>
</dbReference>
<comment type="caution">
    <text evidence="2">The sequence shown here is derived from an EMBL/GenBank/DDBJ whole genome shotgun (WGS) entry which is preliminary data.</text>
</comment>
<gene>
    <name evidence="2" type="ORF">JOF48_000113</name>
</gene>
<protein>
    <submittedName>
        <fullName evidence="2">GNAT family acetyltransferase</fullName>
    </submittedName>
</protein>
<evidence type="ECO:0000313" key="2">
    <source>
        <dbReference type="EMBL" id="MBP2411314.1"/>
    </source>
</evidence>
<dbReference type="Pfam" id="PF00583">
    <property type="entry name" value="Acetyltransf_1"/>
    <property type="match status" value="1"/>
</dbReference>
<sequence>MNRLSRVAPWLAFPRETRHQPVRVLVHSDTDALRSLVARDRVSNVFVDSLVNQHRSAVPAIPGAHMLGYFEDDGARLAAACWVGSNVVPVEADAQQAAAFARWMAAHWQPHASIFGPAEATLSMVATLKDAGITAQEVRANQPLLAITGEPLVDADPALCVSDSGQFGEILVAAAAMFEEEVGYSPFLGGEANYRRRVAWLISHGYSFSHNEPRGEVIFKADLGAVTQHATQVQGVWMNPRYRGQGLSAGYMAGVVKLAQLHAPVTSLYVNDYNTRARALYERVGFEQMGTFATVLF</sequence>
<evidence type="ECO:0000313" key="3">
    <source>
        <dbReference type="Proteomes" id="UP000711614"/>
    </source>
</evidence>
<accession>A0ABS4YRD3</accession>
<dbReference type="Gene3D" id="3.40.630.30">
    <property type="match status" value="1"/>
</dbReference>
<dbReference type="Proteomes" id="UP000711614">
    <property type="component" value="Unassembled WGS sequence"/>
</dbReference>
<dbReference type="SUPFAM" id="SSF55729">
    <property type="entry name" value="Acyl-CoA N-acyltransferases (Nat)"/>
    <property type="match status" value="1"/>
</dbReference>
<evidence type="ECO:0000259" key="1">
    <source>
        <dbReference type="PROSITE" id="PS51186"/>
    </source>
</evidence>
<organism evidence="2 3">
    <name type="scientific">Arthrobacter stackebrandtii</name>
    <dbReference type="NCBI Taxonomy" id="272161"/>
    <lineage>
        <taxon>Bacteria</taxon>
        <taxon>Bacillati</taxon>
        <taxon>Actinomycetota</taxon>
        <taxon>Actinomycetes</taxon>
        <taxon>Micrococcales</taxon>
        <taxon>Micrococcaceae</taxon>
        <taxon>Arthrobacter</taxon>
    </lineage>
</organism>
<dbReference type="RefSeq" id="WP_209676323.1">
    <property type="nucleotide sequence ID" value="NZ_JAGIOI010000001.1"/>
</dbReference>
<feature type="domain" description="N-acetyltransferase" evidence="1">
    <location>
        <begin position="150"/>
        <end position="297"/>
    </location>
</feature>
<dbReference type="InterPro" id="IPR025289">
    <property type="entry name" value="DUF4081"/>
</dbReference>
<reference evidence="2 3" key="1">
    <citation type="submission" date="2021-03" db="EMBL/GenBank/DDBJ databases">
        <title>Sequencing the genomes of 1000 actinobacteria strains.</title>
        <authorList>
            <person name="Klenk H.-P."/>
        </authorList>
    </citation>
    <scope>NUCLEOTIDE SEQUENCE [LARGE SCALE GENOMIC DNA]</scope>
    <source>
        <strain evidence="2 3">DSM 16005</strain>
    </source>
</reference>
<keyword evidence="3" id="KW-1185">Reference proteome</keyword>
<proteinExistence type="predicted"/>
<dbReference type="InterPro" id="IPR016181">
    <property type="entry name" value="Acyl_CoA_acyltransferase"/>
</dbReference>
<name>A0ABS4YRD3_9MICC</name>